<proteinExistence type="inferred from homology"/>
<evidence type="ECO:0000313" key="17">
    <source>
        <dbReference type="Proteomes" id="UP001374579"/>
    </source>
</evidence>
<evidence type="ECO:0000256" key="2">
    <source>
        <dbReference type="ARBA" id="ARBA00004273"/>
    </source>
</evidence>
<evidence type="ECO:0000256" key="11">
    <source>
        <dbReference type="ARBA" id="ARBA00030006"/>
    </source>
</evidence>
<evidence type="ECO:0000256" key="12">
    <source>
        <dbReference type="ARBA" id="ARBA00032315"/>
    </source>
</evidence>
<dbReference type="GO" id="GO:0005743">
    <property type="term" value="C:mitochondrial inner membrane"/>
    <property type="evidence" value="ECO:0007669"/>
    <property type="project" value="UniProtKB-SubCell"/>
</dbReference>
<protein>
    <recommendedName>
        <fullName evidence="6">Mitochondrial-processing peptidase subunit alpha</fullName>
    </recommendedName>
    <alternativeName>
        <fullName evidence="11">Alpha-MPP</fullName>
    </alternativeName>
    <alternativeName>
        <fullName evidence="12">Inactive zinc metalloprotease alpha</fullName>
    </alternativeName>
</protein>
<dbReference type="FunFam" id="3.30.830.10:FF:000014">
    <property type="entry name" value="Mitochondrial-processing peptidase alpha subunit, mitochondrial"/>
    <property type="match status" value="1"/>
</dbReference>
<dbReference type="GO" id="GO:0005759">
    <property type="term" value="C:mitochondrial matrix"/>
    <property type="evidence" value="ECO:0007669"/>
    <property type="project" value="UniProtKB-SubCell"/>
</dbReference>
<dbReference type="InterPro" id="IPR011249">
    <property type="entry name" value="Metalloenz_LuxS/M16"/>
</dbReference>
<sequence length="527" mass="58583">MATRIGSRMVQQGCRRISRNAERRQFSSASTGEQEITSVSLAEPVSWIPVPKYAAPSDLKQETHVTVLENGLRVASENKFGQFCTVGVLIDSGSRYEVAHPSGISHFLEKLAFGSTTKFKRRDLILQELEKLGGICDCQGSRDTLVYAASAETRGLDDVLDILSDVSLRPIITPEELEDTRMAIAFELESLNMRPDPEPLLMELIHAAAFRDNTLGLPKICPQDNLNAINQKTLYGYLKSVHIPQRMVVAGVGMEHETLVELCQRHFVQEKSAIWEEKKEFAGVAKPVDKSIAQYTGGLISIEKDLSNVSLGPTPMPELAHVVVGLESCSHGDPDFIAFCVLNMMMGGGGSFSAGGPGKGMYTRLYLNVLNKYHWMFNATAYNHAYSDTGLFCIHASAHPSKLRELTEVVVRELAFTAGIVYSDELARAKRQLQSMLLMNLESRPVVFEDIGRQVLASGKRLQPSYYYNEIGKITENDIQRVANRMLKTKPAVAAYGSLDQLPRYSDIEAALNNKDGRMPRRFQLFR</sequence>
<dbReference type="EMBL" id="JBAMIC010000018">
    <property type="protein sequence ID" value="KAK7095091.1"/>
    <property type="molecule type" value="Genomic_DNA"/>
</dbReference>
<evidence type="ECO:0000259" key="15">
    <source>
        <dbReference type="Pfam" id="PF05193"/>
    </source>
</evidence>
<feature type="domain" description="Peptidase M16 C-terminal" evidence="15">
    <location>
        <begin position="229"/>
        <end position="433"/>
    </location>
</feature>
<dbReference type="AlphaFoldDB" id="A0AAN9AY31"/>
<comment type="subcellular location">
    <subcellularLocation>
        <location evidence="2">Mitochondrion inner membrane</location>
    </subcellularLocation>
    <subcellularLocation>
        <location evidence="3">Mitochondrion matrix</location>
    </subcellularLocation>
</comment>
<dbReference type="GO" id="GO:0046872">
    <property type="term" value="F:metal ion binding"/>
    <property type="evidence" value="ECO:0007669"/>
    <property type="project" value="InterPro"/>
</dbReference>
<keyword evidence="17" id="KW-1185">Reference proteome</keyword>
<comment type="caution">
    <text evidence="16">The sequence shown here is derived from an EMBL/GenBank/DDBJ whole genome shotgun (WGS) entry which is preliminary data.</text>
</comment>
<evidence type="ECO:0000256" key="7">
    <source>
        <dbReference type="ARBA" id="ARBA00022792"/>
    </source>
</evidence>
<dbReference type="InterPro" id="IPR001431">
    <property type="entry name" value="Pept_M16_Zn_BS"/>
</dbReference>
<comment type="subunit">
    <text evidence="5">Heterodimer of PMPCA (alpha) and PMPCB (beta) subunits, forming the mitochondrial processing protease (MPP) in which PMPCA is involved in substrate recognition and binding and PMPCB is the catalytic subunit.</text>
</comment>
<evidence type="ECO:0000256" key="13">
    <source>
        <dbReference type="RuleBase" id="RU004447"/>
    </source>
</evidence>
<evidence type="ECO:0000313" key="16">
    <source>
        <dbReference type="EMBL" id="KAK7095091.1"/>
    </source>
</evidence>
<evidence type="ECO:0000256" key="10">
    <source>
        <dbReference type="ARBA" id="ARBA00023136"/>
    </source>
</evidence>
<reference evidence="16 17" key="1">
    <citation type="submission" date="2024-02" db="EMBL/GenBank/DDBJ databases">
        <title>Chromosome-scale genome assembly of the rough periwinkle Littorina saxatilis.</title>
        <authorList>
            <person name="De Jode A."/>
            <person name="Faria R."/>
            <person name="Formenti G."/>
            <person name="Sims Y."/>
            <person name="Smith T.P."/>
            <person name="Tracey A."/>
            <person name="Wood J.M.D."/>
            <person name="Zagrodzka Z.B."/>
            <person name="Johannesson K."/>
            <person name="Butlin R.K."/>
            <person name="Leder E.H."/>
        </authorList>
    </citation>
    <scope>NUCLEOTIDE SEQUENCE [LARGE SCALE GENOMIC DNA]</scope>
    <source>
        <strain evidence="16">Snail1</strain>
        <tissue evidence="16">Muscle</tissue>
    </source>
</reference>
<dbReference type="GO" id="GO:0004222">
    <property type="term" value="F:metalloendopeptidase activity"/>
    <property type="evidence" value="ECO:0007669"/>
    <property type="project" value="InterPro"/>
</dbReference>
<dbReference type="InterPro" id="IPR007863">
    <property type="entry name" value="Peptidase_M16_C"/>
</dbReference>
<dbReference type="PROSITE" id="PS00143">
    <property type="entry name" value="INSULINASE"/>
    <property type="match status" value="1"/>
</dbReference>
<dbReference type="FunFam" id="3.30.830.10:FF:000010">
    <property type="entry name" value="Mitochondrial-processing peptidase alpha subunit, mitochondrial"/>
    <property type="match status" value="1"/>
</dbReference>
<evidence type="ECO:0000259" key="14">
    <source>
        <dbReference type="Pfam" id="PF00675"/>
    </source>
</evidence>
<dbReference type="PANTHER" id="PTHR11851">
    <property type="entry name" value="METALLOPROTEASE"/>
    <property type="match status" value="1"/>
</dbReference>
<evidence type="ECO:0000256" key="9">
    <source>
        <dbReference type="ARBA" id="ARBA00023128"/>
    </source>
</evidence>
<evidence type="ECO:0000256" key="6">
    <source>
        <dbReference type="ARBA" id="ARBA00016741"/>
    </source>
</evidence>
<dbReference type="PANTHER" id="PTHR11851:SF49">
    <property type="entry name" value="MITOCHONDRIAL-PROCESSING PEPTIDASE SUBUNIT ALPHA"/>
    <property type="match status" value="1"/>
</dbReference>
<dbReference type="InterPro" id="IPR050361">
    <property type="entry name" value="MPP/UQCRC_Complex"/>
</dbReference>
<dbReference type="Pfam" id="PF00675">
    <property type="entry name" value="Peptidase_M16"/>
    <property type="match status" value="1"/>
</dbReference>
<comment type="similarity">
    <text evidence="4 13">Belongs to the peptidase M16 family.</text>
</comment>
<keyword evidence="9" id="KW-0496">Mitochondrion</keyword>
<evidence type="ECO:0000256" key="8">
    <source>
        <dbReference type="ARBA" id="ARBA00022946"/>
    </source>
</evidence>
<evidence type="ECO:0000256" key="1">
    <source>
        <dbReference type="ARBA" id="ARBA00002123"/>
    </source>
</evidence>
<evidence type="ECO:0000256" key="5">
    <source>
        <dbReference type="ARBA" id="ARBA00011587"/>
    </source>
</evidence>
<accession>A0AAN9AY31</accession>
<keyword evidence="7" id="KW-0999">Mitochondrion inner membrane</keyword>
<dbReference type="Proteomes" id="UP001374579">
    <property type="component" value="Unassembled WGS sequence"/>
</dbReference>
<dbReference type="SUPFAM" id="SSF63411">
    <property type="entry name" value="LuxS/MPP-like metallohydrolase"/>
    <property type="match status" value="2"/>
</dbReference>
<dbReference type="Pfam" id="PF05193">
    <property type="entry name" value="Peptidase_M16_C"/>
    <property type="match status" value="1"/>
</dbReference>
<keyword evidence="10" id="KW-0472">Membrane</keyword>
<dbReference type="GO" id="GO:0006627">
    <property type="term" value="P:protein processing involved in protein targeting to mitochondrion"/>
    <property type="evidence" value="ECO:0007669"/>
    <property type="project" value="TreeGrafter"/>
</dbReference>
<dbReference type="Gene3D" id="3.30.830.10">
    <property type="entry name" value="Metalloenzyme, LuxS/M16 peptidase-like"/>
    <property type="match status" value="2"/>
</dbReference>
<comment type="function">
    <text evidence="1">Substrate recognition and binding subunit of the essential mitochondrial processing protease (MPP), which cleaves the mitochondrial sequence off newly imported precursors proteins.</text>
</comment>
<gene>
    <name evidence="16" type="ORF">V1264_006550</name>
</gene>
<dbReference type="InterPro" id="IPR011765">
    <property type="entry name" value="Pept_M16_N"/>
</dbReference>
<organism evidence="16 17">
    <name type="scientific">Littorina saxatilis</name>
    <dbReference type="NCBI Taxonomy" id="31220"/>
    <lineage>
        <taxon>Eukaryota</taxon>
        <taxon>Metazoa</taxon>
        <taxon>Spiralia</taxon>
        <taxon>Lophotrochozoa</taxon>
        <taxon>Mollusca</taxon>
        <taxon>Gastropoda</taxon>
        <taxon>Caenogastropoda</taxon>
        <taxon>Littorinimorpha</taxon>
        <taxon>Littorinoidea</taxon>
        <taxon>Littorinidae</taxon>
        <taxon>Littorina</taxon>
    </lineage>
</organism>
<keyword evidence="8" id="KW-0809">Transit peptide</keyword>
<name>A0AAN9AY31_9CAEN</name>
<feature type="domain" description="Peptidase M16 N-terminal" evidence="14">
    <location>
        <begin position="73"/>
        <end position="222"/>
    </location>
</feature>
<evidence type="ECO:0000256" key="4">
    <source>
        <dbReference type="ARBA" id="ARBA00007261"/>
    </source>
</evidence>
<evidence type="ECO:0000256" key="3">
    <source>
        <dbReference type="ARBA" id="ARBA00004305"/>
    </source>
</evidence>